<name>A0A931CN04_9MICC</name>
<dbReference type="Proteomes" id="UP000655366">
    <property type="component" value="Unassembled WGS sequence"/>
</dbReference>
<organism evidence="1 2">
    <name type="scientific">Arthrobacter terrae</name>
    <dbReference type="NCBI Taxonomy" id="2935737"/>
    <lineage>
        <taxon>Bacteria</taxon>
        <taxon>Bacillati</taxon>
        <taxon>Actinomycetota</taxon>
        <taxon>Actinomycetes</taxon>
        <taxon>Micrococcales</taxon>
        <taxon>Micrococcaceae</taxon>
        <taxon>Arthrobacter</taxon>
    </lineage>
</organism>
<accession>A0A931CN04</accession>
<protein>
    <submittedName>
        <fullName evidence="1">Uncharacterized protein</fullName>
    </submittedName>
</protein>
<keyword evidence="2" id="KW-1185">Reference proteome</keyword>
<sequence>MSSVPGSNDAEDTMDHLTKTQLEELGAQDTGGIHVSLFMPTHRSGSGTEADPLAWKNLLVGVATALTDKGLRKAEIDELLAPAWALHEDGRAWQYMSEGLAVFLRPGWHREFRVPVGLPELAAVGDHFVISPLLPVISGDGGFLLLTISQRQIRLLDGTRDRVTNMDLGEIPVSLRDVSAPREPRAETMTRSLSGGPSGAAVFFGHGGTDDDFKTDEVRRFLQLVGKGLHDILAELDLPMVVVGLDKMLGIYREVRTYPHVVGDVRQNPDQLSDEKLHAAAWPVIAEHLSTVKRRAIEGLAQLQGTGRASTDAEEIGAAAATGRVETLFVDPHCWGRAAADSPAIIELGQAAEYLSCEQLDLAAVGTLAGGGQVHTVEDADLPGGSQIAAVFRY</sequence>
<gene>
    <name evidence="1" type="ORF">IV500_08720</name>
</gene>
<evidence type="ECO:0000313" key="2">
    <source>
        <dbReference type="Proteomes" id="UP000655366"/>
    </source>
</evidence>
<reference evidence="1 2" key="1">
    <citation type="submission" date="2020-11" db="EMBL/GenBank/DDBJ databases">
        <title>Arthrobacter antarcticus sp. nov., isolated from Antarctic Soil.</title>
        <authorList>
            <person name="Li J."/>
        </authorList>
    </citation>
    <scope>NUCLEOTIDE SEQUENCE [LARGE SCALE GENOMIC DNA]</scope>
    <source>
        <strain evidence="1 2">Z1-20</strain>
    </source>
</reference>
<proteinExistence type="predicted"/>
<dbReference type="InterPro" id="IPR041289">
    <property type="entry name" value="Bact_RF_family3"/>
</dbReference>
<dbReference type="RefSeq" id="WP_196396411.1">
    <property type="nucleotide sequence ID" value="NZ_JADNYM010000009.1"/>
</dbReference>
<evidence type="ECO:0000313" key="1">
    <source>
        <dbReference type="EMBL" id="MBG0739470.1"/>
    </source>
</evidence>
<dbReference type="Pfam" id="PF18845">
    <property type="entry name" value="baeRF_family3"/>
    <property type="match status" value="1"/>
</dbReference>
<dbReference type="EMBL" id="JADNYM010000009">
    <property type="protein sequence ID" value="MBG0739470.1"/>
    <property type="molecule type" value="Genomic_DNA"/>
</dbReference>
<comment type="caution">
    <text evidence="1">The sequence shown here is derived from an EMBL/GenBank/DDBJ whole genome shotgun (WGS) entry which is preliminary data.</text>
</comment>
<dbReference type="AlphaFoldDB" id="A0A931CN04"/>